<sequence length="279" mass="32332">MENYSNWIGKKEILEDYSDHRPIAMMQTLLNEENKSPADLPHLYHWLYFLPLVNGQDLAVDGHPKKGGFLPPIPFPKRMWAGSRLQFIKPIAAHKPIRRESEILKVELKHGKSGDMYFVTVQHSIYADNELAIIEEQDIVYRDATNQVQGTMQPSAITVEAKAFDYKKSFPIDPVTLFRYSAVTFNGHRIHYDRPYATQEEGYPGLVVHGPLLATLLIHHFKQEHPDKKITCFEFRAVNPVFDFDNFQIYGRIEQENGELWIEKNNGQICMKAKISFKE</sequence>
<reference evidence="1 2" key="1">
    <citation type="submission" date="2016-03" db="EMBL/GenBank/DDBJ databases">
        <title>Acinetobacter genomospecies 28 strain ANC 4149.</title>
        <authorList>
            <person name="Radolfova-Krizova L."/>
            <person name="Nemec A."/>
        </authorList>
    </citation>
    <scope>NUCLEOTIDE SEQUENCE [LARGE SCALE GENOMIC DNA]</scope>
    <source>
        <strain evidence="1 2">ANC 4149</strain>
    </source>
</reference>
<keyword evidence="2" id="KW-1185">Reference proteome</keyword>
<name>A0A151Y3S1_9GAMM</name>
<dbReference type="AlphaFoldDB" id="A0A151Y3S1"/>
<protein>
    <submittedName>
        <fullName evidence="1">Uncharacterized protein</fullName>
    </submittedName>
</protein>
<evidence type="ECO:0000313" key="1">
    <source>
        <dbReference type="EMBL" id="KYQ72685.1"/>
    </source>
</evidence>
<dbReference type="EMBL" id="LUAW01000014">
    <property type="protein sequence ID" value="KYQ72685.1"/>
    <property type="molecule type" value="Genomic_DNA"/>
</dbReference>
<dbReference type="GO" id="GO:0019171">
    <property type="term" value="F:(3R)-hydroxyacyl-[acyl-carrier-protein] dehydratase activity"/>
    <property type="evidence" value="ECO:0007669"/>
    <property type="project" value="TreeGrafter"/>
</dbReference>
<dbReference type="Proteomes" id="UP000076276">
    <property type="component" value="Unassembled WGS sequence"/>
</dbReference>
<dbReference type="PANTHER" id="PTHR28152:SF1">
    <property type="entry name" value="HYDROXYACYL-THIOESTER DEHYDRATASE TYPE 2, MITOCHONDRIAL"/>
    <property type="match status" value="1"/>
</dbReference>
<accession>A0A151Y3S1</accession>
<dbReference type="SUPFAM" id="SSF54637">
    <property type="entry name" value="Thioesterase/thiol ester dehydrase-isomerase"/>
    <property type="match status" value="1"/>
</dbReference>
<proteinExistence type="predicted"/>
<dbReference type="Gene3D" id="3.10.129.10">
    <property type="entry name" value="Hotdog Thioesterase"/>
    <property type="match status" value="1"/>
</dbReference>
<dbReference type="RefSeq" id="WP_067667640.1">
    <property type="nucleotide sequence ID" value="NZ_CBCSIK010000001.1"/>
</dbReference>
<comment type="caution">
    <text evidence="1">The sequence shown here is derived from an EMBL/GenBank/DDBJ whole genome shotgun (WGS) entry which is preliminary data.</text>
</comment>
<dbReference type="InterPro" id="IPR052741">
    <property type="entry name" value="Mitochondrial_HTD2"/>
</dbReference>
<evidence type="ECO:0000313" key="2">
    <source>
        <dbReference type="Proteomes" id="UP000076276"/>
    </source>
</evidence>
<dbReference type="OrthoDB" id="7183822at2"/>
<dbReference type="PANTHER" id="PTHR28152">
    <property type="entry name" value="HYDROXYACYL-THIOESTER DEHYDRATASE TYPE 2, MITOCHONDRIAL"/>
    <property type="match status" value="1"/>
</dbReference>
<dbReference type="STRING" id="1806892.AZH43_09400"/>
<organism evidence="1 2">
    <name type="scientific">Acinetobacter pragensis</name>
    <dbReference type="NCBI Taxonomy" id="1806892"/>
    <lineage>
        <taxon>Bacteria</taxon>
        <taxon>Pseudomonadati</taxon>
        <taxon>Pseudomonadota</taxon>
        <taxon>Gammaproteobacteria</taxon>
        <taxon>Moraxellales</taxon>
        <taxon>Moraxellaceae</taxon>
        <taxon>Acinetobacter</taxon>
    </lineage>
</organism>
<gene>
    <name evidence="1" type="ORF">AZH43_09400</name>
</gene>
<dbReference type="InterPro" id="IPR029069">
    <property type="entry name" value="HotDog_dom_sf"/>
</dbReference>